<dbReference type="PANTHER" id="PTHR43085:SF1">
    <property type="entry name" value="PSEUDOURIDINE KINASE-RELATED"/>
    <property type="match status" value="1"/>
</dbReference>
<reference evidence="7 8" key="1">
    <citation type="submission" date="2023-09" db="EMBL/GenBank/DDBJ databases">
        <title>Novel taxa isolated from Blanes Bay.</title>
        <authorList>
            <person name="Rey-Velasco X."/>
            <person name="Lucena T."/>
        </authorList>
    </citation>
    <scope>NUCLEOTIDE SEQUENCE [LARGE SCALE GENOMIC DNA]</scope>
    <source>
        <strain evidence="7 8">S356</strain>
    </source>
</reference>
<dbReference type="InterPro" id="IPR029056">
    <property type="entry name" value="Ribokinase-like"/>
</dbReference>
<evidence type="ECO:0000256" key="2">
    <source>
        <dbReference type="ARBA" id="ARBA00022679"/>
    </source>
</evidence>
<keyword evidence="4 7" id="KW-0418">Kinase</keyword>
<dbReference type="Gene3D" id="3.40.1190.30">
    <property type="match status" value="1"/>
</dbReference>
<sequence>MKQKRKKNIVCVGESLIDFIGLQSGVKISETKDYHRYLGGSPTNVAINLARLGLNVKMISTVGDDGFGSYAINRLEELGVETSSIRRIKKIPTSIIFVSRSSGTPEFIPFREADVHITESQIRTEILEEAGVFHTTCFALSKNPARETILIKAKEAYSLGCKLSIDINFSDKIWNDKEEAISVLKEYCTYNPLVKVSEDDVQRLFGKEMPREELFHFFHENNVDTVCLTLGKDGVVLSQKGQEPKKYKAIKVDTVVDATGAGDAFWSGFLYAYTEEKSMDECIQMALKLAALKLQNVGRLPYNIDILLELSKIS</sequence>
<keyword evidence="3" id="KW-0547">Nucleotide-binding</keyword>
<evidence type="ECO:0000313" key="7">
    <source>
        <dbReference type="EMBL" id="MDT7831474.1"/>
    </source>
</evidence>
<dbReference type="PROSITE" id="PS00583">
    <property type="entry name" value="PFKB_KINASES_1"/>
    <property type="match status" value="1"/>
</dbReference>
<comment type="caution">
    <text evidence="7">The sequence shown here is derived from an EMBL/GenBank/DDBJ whole genome shotgun (WGS) entry which is preliminary data.</text>
</comment>
<proteinExistence type="inferred from homology"/>
<keyword evidence="2 7" id="KW-0808">Transferase</keyword>
<evidence type="ECO:0000256" key="5">
    <source>
        <dbReference type="ARBA" id="ARBA00022840"/>
    </source>
</evidence>
<dbReference type="InterPro" id="IPR002173">
    <property type="entry name" value="Carboh/pur_kinase_PfkB_CS"/>
</dbReference>
<comment type="similarity">
    <text evidence="1">Belongs to the carbohydrate kinase PfkB family.</text>
</comment>
<evidence type="ECO:0000256" key="3">
    <source>
        <dbReference type="ARBA" id="ARBA00022741"/>
    </source>
</evidence>
<keyword evidence="5" id="KW-0067">ATP-binding</keyword>
<dbReference type="RefSeq" id="WP_349240718.1">
    <property type="nucleotide sequence ID" value="NZ_JAVTTO010000001.1"/>
</dbReference>
<dbReference type="GO" id="GO:0016301">
    <property type="term" value="F:kinase activity"/>
    <property type="evidence" value="ECO:0007669"/>
    <property type="project" value="UniProtKB-KW"/>
</dbReference>
<name>A0ABU3LE37_9FLAO</name>
<dbReference type="CDD" id="cd01167">
    <property type="entry name" value="bac_FRK"/>
    <property type="match status" value="1"/>
</dbReference>
<dbReference type="Pfam" id="PF00294">
    <property type="entry name" value="PfkB"/>
    <property type="match status" value="1"/>
</dbReference>
<dbReference type="SUPFAM" id="SSF53613">
    <property type="entry name" value="Ribokinase-like"/>
    <property type="match status" value="1"/>
</dbReference>
<accession>A0ABU3LE37</accession>
<dbReference type="Gene3D" id="3.40.1620.20">
    <property type="match status" value="1"/>
</dbReference>
<dbReference type="InterPro" id="IPR011611">
    <property type="entry name" value="PfkB_dom"/>
</dbReference>
<evidence type="ECO:0000259" key="6">
    <source>
        <dbReference type="Pfam" id="PF00294"/>
    </source>
</evidence>
<feature type="domain" description="Carbohydrate kinase PfkB" evidence="6">
    <location>
        <begin position="7"/>
        <end position="298"/>
    </location>
</feature>
<evidence type="ECO:0000256" key="1">
    <source>
        <dbReference type="ARBA" id="ARBA00010688"/>
    </source>
</evidence>
<dbReference type="InterPro" id="IPR050306">
    <property type="entry name" value="PfkB_Carbo_kinase"/>
</dbReference>
<dbReference type="Proteomes" id="UP001257277">
    <property type="component" value="Unassembled WGS sequence"/>
</dbReference>
<evidence type="ECO:0000313" key="8">
    <source>
        <dbReference type="Proteomes" id="UP001257277"/>
    </source>
</evidence>
<dbReference type="EMBL" id="JAVTTO010000001">
    <property type="protein sequence ID" value="MDT7831474.1"/>
    <property type="molecule type" value="Genomic_DNA"/>
</dbReference>
<gene>
    <name evidence="7" type="ORF">RQM59_03725</name>
</gene>
<organism evidence="7 8">
    <name type="scientific">Asprobacillus argus</name>
    <dbReference type="NCBI Taxonomy" id="3076534"/>
    <lineage>
        <taxon>Bacteria</taxon>
        <taxon>Pseudomonadati</taxon>
        <taxon>Bacteroidota</taxon>
        <taxon>Flavobacteriia</taxon>
        <taxon>Flavobacteriales</taxon>
        <taxon>Flavobacteriaceae</taxon>
        <taxon>Asprobacillus</taxon>
    </lineage>
</organism>
<dbReference type="EC" id="2.7.1.-" evidence="7"/>
<keyword evidence="8" id="KW-1185">Reference proteome</keyword>
<evidence type="ECO:0000256" key="4">
    <source>
        <dbReference type="ARBA" id="ARBA00022777"/>
    </source>
</evidence>
<protein>
    <submittedName>
        <fullName evidence="7">Carbohydrate kinase</fullName>
        <ecNumber evidence="7">2.7.1.-</ecNumber>
    </submittedName>
</protein>
<dbReference type="PANTHER" id="PTHR43085">
    <property type="entry name" value="HEXOKINASE FAMILY MEMBER"/>
    <property type="match status" value="1"/>
</dbReference>
<dbReference type="Gene3D" id="6.10.140.490">
    <property type="match status" value="1"/>
</dbReference>